<dbReference type="AlphaFoldDB" id="A0A413RNY0"/>
<evidence type="ECO:0000256" key="4">
    <source>
        <dbReference type="ARBA" id="ARBA00022989"/>
    </source>
</evidence>
<evidence type="ECO:0000256" key="5">
    <source>
        <dbReference type="ARBA" id="ARBA00023136"/>
    </source>
</evidence>
<feature type="transmembrane region" description="Helical" evidence="6">
    <location>
        <begin position="87"/>
        <end position="106"/>
    </location>
</feature>
<dbReference type="OrthoDB" id="9815120at2"/>
<keyword evidence="5 6" id="KW-0472">Membrane</keyword>
<sequence>MPAPLLFVLSGLTQYAGAALAVGLFATVAAPTVAWLRILVAAVVLVAWRRPWRTRWTRRDLGTVLLFGVVLAAMNVTFYVAIDHLPLGTAVAIEFAGPVAVAALTGRGWRERVAIGVAALGVVLLAGVSLDAGPDARTGLVAALLAAAFWAAYILLGRRVATGASGGVTGLAVAMTVGALVFAPFLAAGAAPVLDDPALAAAVVGVGVLSSVIPYAIEQVVLRRVRAATFAVLLALLPATAAVVGAVALHQVPHGLEVMGLLLVSGAIALTARAVDDPDEAPPPA</sequence>
<comment type="caution">
    <text evidence="8">The sequence shown here is derived from an EMBL/GenBank/DDBJ whole genome shotgun (WGS) entry which is preliminary data.</text>
</comment>
<evidence type="ECO:0000259" key="7">
    <source>
        <dbReference type="Pfam" id="PF00892"/>
    </source>
</evidence>
<dbReference type="PANTHER" id="PTHR32322:SF2">
    <property type="entry name" value="EAMA DOMAIN-CONTAINING PROTEIN"/>
    <property type="match status" value="1"/>
</dbReference>
<feature type="transmembrane region" description="Helical" evidence="6">
    <location>
        <begin position="168"/>
        <end position="191"/>
    </location>
</feature>
<dbReference type="InterPro" id="IPR037185">
    <property type="entry name" value="EmrE-like"/>
</dbReference>
<feature type="transmembrane region" description="Helical" evidence="6">
    <location>
        <begin position="229"/>
        <end position="252"/>
    </location>
</feature>
<dbReference type="InterPro" id="IPR000620">
    <property type="entry name" value="EamA_dom"/>
</dbReference>
<feature type="transmembrane region" description="Helical" evidence="6">
    <location>
        <begin position="60"/>
        <end position="81"/>
    </location>
</feature>
<protein>
    <submittedName>
        <fullName evidence="8">EamA family transporter</fullName>
    </submittedName>
</protein>
<keyword evidence="3 6" id="KW-0812">Transmembrane</keyword>
<reference evidence="8 9" key="1">
    <citation type="submission" date="2018-08" db="EMBL/GenBank/DDBJ databases">
        <title>Cellulomonas rhizosphaerae sp. nov., a novel actinomycete isolated from soil.</title>
        <authorList>
            <person name="Tian Y."/>
        </authorList>
    </citation>
    <scope>NUCLEOTIDE SEQUENCE [LARGE SCALE GENOMIC DNA]</scope>
    <source>
        <strain evidence="8 9">NEAU-TCZ24</strain>
    </source>
</reference>
<dbReference type="RefSeq" id="WP_118766340.1">
    <property type="nucleotide sequence ID" value="NZ_QWKP01000145.1"/>
</dbReference>
<dbReference type="InterPro" id="IPR050638">
    <property type="entry name" value="AA-Vitamin_Transporters"/>
</dbReference>
<proteinExistence type="inferred from homology"/>
<feature type="transmembrane region" description="Helical" evidence="6">
    <location>
        <begin position="136"/>
        <end position="156"/>
    </location>
</feature>
<comment type="subcellular location">
    <subcellularLocation>
        <location evidence="1">Membrane</location>
        <topology evidence="1">Multi-pass membrane protein</topology>
    </subcellularLocation>
</comment>
<evidence type="ECO:0000256" key="2">
    <source>
        <dbReference type="ARBA" id="ARBA00007362"/>
    </source>
</evidence>
<keyword evidence="9" id="KW-1185">Reference proteome</keyword>
<name>A0A413RNY0_9CELL</name>
<feature type="transmembrane region" description="Helical" evidence="6">
    <location>
        <begin position="197"/>
        <end position="217"/>
    </location>
</feature>
<organism evidence="8 9">
    <name type="scientific">Cellulomonas rhizosphaerae</name>
    <dbReference type="NCBI Taxonomy" id="2293719"/>
    <lineage>
        <taxon>Bacteria</taxon>
        <taxon>Bacillati</taxon>
        <taxon>Actinomycetota</taxon>
        <taxon>Actinomycetes</taxon>
        <taxon>Micrococcales</taxon>
        <taxon>Cellulomonadaceae</taxon>
        <taxon>Cellulomonas</taxon>
    </lineage>
</organism>
<comment type="similarity">
    <text evidence="2">Belongs to the EamA transporter family.</text>
</comment>
<feature type="domain" description="EamA" evidence="7">
    <location>
        <begin position="138"/>
        <end position="271"/>
    </location>
</feature>
<dbReference type="EMBL" id="QWKP01000145">
    <property type="protein sequence ID" value="RHA43726.1"/>
    <property type="molecule type" value="Genomic_DNA"/>
</dbReference>
<evidence type="ECO:0000256" key="1">
    <source>
        <dbReference type="ARBA" id="ARBA00004141"/>
    </source>
</evidence>
<dbReference type="Pfam" id="PF00892">
    <property type="entry name" value="EamA"/>
    <property type="match status" value="1"/>
</dbReference>
<dbReference type="SUPFAM" id="SSF103481">
    <property type="entry name" value="Multidrug resistance efflux transporter EmrE"/>
    <property type="match status" value="1"/>
</dbReference>
<evidence type="ECO:0000256" key="6">
    <source>
        <dbReference type="SAM" id="Phobius"/>
    </source>
</evidence>
<feature type="transmembrane region" description="Helical" evidence="6">
    <location>
        <begin position="113"/>
        <end position="130"/>
    </location>
</feature>
<evidence type="ECO:0000313" key="8">
    <source>
        <dbReference type="EMBL" id="RHA43726.1"/>
    </source>
</evidence>
<evidence type="ECO:0000313" key="9">
    <source>
        <dbReference type="Proteomes" id="UP000283374"/>
    </source>
</evidence>
<dbReference type="GO" id="GO:0016020">
    <property type="term" value="C:membrane"/>
    <property type="evidence" value="ECO:0007669"/>
    <property type="project" value="UniProtKB-SubCell"/>
</dbReference>
<dbReference type="PANTHER" id="PTHR32322">
    <property type="entry name" value="INNER MEMBRANE TRANSPORTER"/>
    <property type="match status" value="1"/>
</dbReference>
<gene>
    <name evidence="8" type="ORF">D1825_04935</name>
</gene>
<accession>A0A413RNY0</accession>
<evidence type="ECO:0000256" key="3">
    <source>
        <dbReference type="ARBA" id="ARBA00022692"/>
    </source>
</evidence>
<dbReference type="Proteomes" id="UP000283374">
    <property type="component" value="Unassembled WGS sequence"/>
</dbReference>
<feature type="transmembrane region" description="Helical" evidence="6">
    <location>
        <begin position="28"/>
        <end position="48"/>
    </location>
</feature>
<keyword evidence="4 6" id="KW-1133">Transmembrane helix</keyword>